<name>A0A6B9JDH2_9CAUD</name>
<proteinExistence type="predicted"/>
<organism evidence="1 2">
    <name type="scientific">Rhizobium phage RL2RES</name>
    <dbReference type="NCBI Taxonomy" id="103371"/>
    <lineage>
        <taxon>Viruses</taxon>
        <taxon>Duplodnaviria</taxon>
        <taxon>Heunggongvirae</taxon>
        <taxon>Uroviricota</taxon>
        <taxon>Caudoviricetes</taxon>
        <taxon>Pootjesviridae</taxon>
        <taxon>Innesvirus</taxon>
        <taxon>Innesvirus RL2RES</taxon>
    </lineage>
</organism>
<dbReference type="Proteomes" id="UP000433502">
    <property type="component" value="Segment"/>
</dbReference>
<reference evidence="1 2" key="1">
    <citation type="submission" date="2019-10" db="EMBL/GenBank/DDBJ databases">
        <title>Complete genome sequence of bacteriophage vB_RLeM_RL2RES.</title>
        <authorList>
            <person name="Gunathilake D."/>
            <person name="Bhat S."/>
            <person name="Yost C.K."/>
            <person name="Hynes M.F."/>
        </authorList>
    </citation>
    <scope>NUCLEOTIDE SEQUENCE [LARGE SCALE GENOMIC DNA]</scope>
</reference>
<evidence type="ECO:0000313" key="1">
    <source>
        <dbReference type="EMBL" id="QGZ14256.1"/>
    </source>
</evidence>
<sequence length="101" mass="11638">MSIIQERTIENSLVSINPADEVANVNFVYGKYASKEEMAEESLAKWKRNESYGKIDHNAMYPPMHLDWHPLSDSKFAERVTATAQRILAEMTKKFNKETSE</sequence>
<accession>A0A6B9JDH2</accession>
<protein>
    <submittedName>
        <fullName evidence="1">Uncharacterized protein</fullName>
    </submittedName>
</protein>
<keyword evidence="2" id="KW-1185">Reference proteome</keyword>
<dbReference type="EMBL" id="MN549361">
    <property type="protein sequence ID" value="QGZ14256.1"/>
    <property type="molecule type" value="Genomic_DNA"/>
</dbReference>
<evidence type="ECO:0000313" key="2">
    <source>
        <dbReference type="Proteomes" id="UP000433502"/>
    </source>
</evidence>
<gene>
    <name evidence="1" type="ORF">RL2RES_141</name>
</gene>